<comment type="similarity">
    <text evidence="1">Belongs to the sulfatase family.</text>
</comment>
<gene>
    <name evidence="4" type="ORF">FBZ92_10633</name>
</gene>
<dbReference type="GO" id="GO:0004065">
    <property type="term" value="F:arylsulfatase activity"/>
    <property type="evidence" value="ECO:0007669"/>
    <property type="project" value="TreeGrafter"/>
</dbReference>
<dbReference type="InterPro" id="IPR017850">
    <property type="entry name" value="Alkaline_phosphatase_core_sf"/>
</dbReference>
<feature type="domain" description="Sulfatase N-terminal" evidence="3">
    <location>
        <begin position="5"/>
        <end position="473"/>
    </location>
</feature>
<evidence type="ECO:0000259" key="3">
    <source>
        <dbReference type="Pfam" id="PF00884"/>
    </source>
</evidence>
<evidence type="ECO:0000313" key="4">
    <source>
        <dbReference type="EMBL" id="TWB60472.1"/>
    </source>
</evidence>
<dbReference type="PANTHER" id="PTHR42693">
    <property type="entry name" value="ARYLSULFATASE FAMILY MEMBER"/>
    <property type="match status" value="1"/>
</dbReference>
<dbReference type="InterPro" id="IPR000917">
    <property type="entry name" value="Sulfatase_N"/>
</dbReference>
<dbReference type="SUPFAM" id="SSF53649">
    <property type="entry name" value="Alkaline phosphatase-like"/>
    <property type="match status" value="1"/>
</dbReference>
<proteinExistence type="inferred from homology"/>
<evidence type="ECO:0000256" key="2">
    <source>
        <dbReference type="ARBA" id="ARBA00022801"/>
    </source>
</evidence>
<sequence length="666" mass="71713">MSTSPNILLVTTDQYRFPRFSYGPEGGFAEALKQILGFQGTVDAHNPYAPFFPGLLRLRHNAVVLRNHTIAASACTPSRATIYTGQYGTRTGVTQTDGLFKNGDAANFPWLAADGIPTLGSWMRAAGYSTHYFGKWHVSNPPDHSLQAYGFDDWEESYPEPHGASPNNLGLYRDIGFADSVCTFLRRKALGLDYDRAAAVKSDKAPAQPAPDASKARPWFAVASFANPHDIATYPAVIAQALPSDTGTPVTLPNGVTVGATQSVFGPLTVPLQGDRTPPPTGGTLQVALNPQGFPQACAHNPPTLNEDLSAKPSCQYDYAYKMGLALSAKVGTGAGGAVPADKMDAAVAVTLKSCIPFQLADDPTTSARDFIQLYAYLHAVVDAQIDRVLRTLEESGLAENTIVVFLADHGEYAAAHGMMIEKWHTAYQEALHVPVVVQFPKSAHHVPGGLRHLDEVTSHIDILPTILGLAGADQDEAARRLAAVRGPFPPLPGADLAPLIRGETDVVTEPDGLPRRGVLFITDDEITKPLPPIGDPHETASYAQFAVFDATVAAVREGWHGKGPVPGLAPGPVRQPNHVRCVRTPDFKLSRYLDPEGRVPQEWEMYDLRHDPNETVNLVQVRASPPTARHDLPGWTTRAAVQAEADSLAELLARLEARNLPPLTP</sequence>
<name>A0A560IN48_9PROT</name>
<dbReference type="PANTHER" id="PTHR42693:SF53">
    <property type="entry name" value="ENDO-4-O-SULFATASE"/>
    <property type="match status" value="1"/>
</dbReference>
<dbReference type="AlphaFoldDB" id="A0A560IN48"/>
<reference evidence="4 5" key="1">
    <citation type="submission" date="2019-06" db="EMBL/GenBank/DDBJ databases">
        <title>Genomic Encyclopedia of Type Strains, Phase IV (KMG-V): Genome sequencing to study the core and pangenomes of soil and plant-associated prokaryotes.</title>
        <authorList>
            <person name="Whitman W."/>
        </authorList>
    </citation>
    <scope>NUCLEOTIDE SEQUENCE [LARGE SCALE GENOMIC DNA]</scope>
    <source>
        <strain evidence="4 5">BR 11140</strain>
    </source>
</reference>
<dbReference type="Gene3D" id="3.40.720.10">
    <property type="entry name" value="Alkaline Phosphatase, subunit A"/>
    <property type="match status" value="3"/>
</dbReference>
<evidence type="ECO:0000256" key="1">
    <source>
        <dbReference type="ARBA" id="ARBA00008779"/>
    </source>
</evidence>
<evidence type="ECO:0000313" key="5">
    <source>
        <dbReference type="Proteomes" id="UP000318050"/>
    </source>
</evidence>
<dbReference type="EMBL" id="VITT01000006">
    <property type="protein sequence ID" value="TWB60472.1"/>
    <property type="molecule type" value="Genomic_DNA"/>
</dbReference>
<dbReference type="OrthoDB" id="9795675at2"/>
<organism evidence="4 5">
    <name type="scientific">Nitrospirillum amazonense</name>
    <dbReference type="NCBI Taxonomy" id="28077"/>
    <lineage>
        <taxon>Bacteria</taxon>
        <taxon>Pseudomonadati</taxon>
        <taxon>Pseudomonadota</taxon>
        <taxon>Alphaproteobacteria</taxon>
        <taxon>Rhodospirillales</taxon>
        <taxon>Azospirillaceae</taxon>
        <taxon>Nitrospirillum</taxon>
    </lineage>
</organism>
<accession>A0A560IN48</accession>
<dbReference type="Proteomes" id="UP000318050">
    <property type="component" value="Unassembled WGS sequence"/>
</dbReference>
<dbReference type="Pfam" id="PF00884">
    <property type="entry name" value="Sulfatase"/>
    <property type="match status" value="1"/>
</dbReference>
<comment type="caution">
    <text evidence="4">The sequence shown here is derived from an EMBL/GenBank/DDBJ whole genome shotgun (WGS) entry which is preliminary data.</text>
</comment>
<keyword evidence="2" id="KW-0378">Hydrolase</keyword>
<dbReference type="InterPro" id="IPR050738">
    <property type="entry name" value="Sulfatase"/>
</dbReference>
<protein>
    <submittedName>
        <fullName evidence="4">Sulfatase-like protein</fullName>
    </submittedName>
</protein>